<keyword evidence="5" id="KW-0812">Transmembrane</keyword>
<evidence type="ECO:0000256" key="12">
    <source>
        <dbReference type="SAM" id="Coils"/>
    </source>
</evidence>
<feature type="region of interest" description="Disordered" evidence="13">
    <location>
        <begin position="104"/>
        <end position="128"/>
    </location>
</feature>
<evidence type="ECO:0000256" key="13">
    <source>
        <dbReference type="SAM" id="MobiDB-lite"/>
    </source>
</evidence>
<dbReference type="PANTHER" id="PTHR19957:SF124">
    <property type="entry name" value="SYNTAXIN-8"/>
    <property type="match status" value="1"/>
</dbReference>
<evidence type="ECO:0000256" key="8">
    <source>
        <dbReference type="ARBA" id="ARBA00023054"/>
    </source>
</evidence>
<reference evidence="15" key="2">
    <citation type="submission" date="2014-03" db="EMBL/GenBank/DDBJ databases">
        <authorList>
            <person name="Genoscope - CEA"/>
        </authorList>
    </citation>
    <scope>NUCLEOTIDE SEQUENCE</scope>
</reference>
<dbReference type="PANTHER" id="PTHR19957">
    <property type="entry name" value="SYNTAXIN"/>
    <property type="match status" value="1"/>
</dbReference>
<dbReference type="InterPro" id="IPR041875">
    <property type="entry name" value="Syntaxin-8_SNARE"/>
</dbReference>
<evidence type="ECO:0000256" key="5">
    <source>
        <dbReference type="ARBA" id="ARBA00022692"/>
    </source>
</evidence>
<reference evidence="15" key="1">
    <citation type="journal article" date="2014" name="Nat. Commun.">
        <title>The rainbow trout genome provides novel insights into evolution after whole-genome duplication in vertebrates.</title>
        <authorList>
            <person name="Berthelot C."/>
            <person name="Brunet F."/>
            <person name="Chalopin D."/>
            <person name="Juanchich A."/>
            <person name="Bernard M."/>
            <person name="Noel B."/>
            <person name="Bento P."/>
            <person name="Da Silva C."/>
            <person name="Labadie K."/>
            <person name="Alberti A."/>
            <person name="Aury J.M."/>
            <person name="Louis A."/>
            <person name="Dehais P."/>
            <person name="Bardou P."/>
            <person name="Montfort J."/>
            <person name="Klopp C."/>
            <person name="Cabau C."/>
            <person name="Gaspin C."/>
            <person name="Thorgaard G.H."/>
            <person name="Boussaha M."/>
            <person name="Quillet E."/>
            <person name="Guyomard R."/>
            <person name="Galiana D."/>
            <person name="Bobe J."/>
            <person name="Volff J.N."/>
            <person name="Genet C."/>
            <person name="Wincker P."/>
            <person name="Jaillon O."/>
            <person name="Roest Crollius H."/>
            <person name="Guiguen Y."/>
        </authorList>
    </citation>
    <scope>NUCLEOTIDE SEQUENCE [LARGE SCALE GENOMIC DNA]</scope>
</reference>
<evidence type="ECO:0000256" key="1">
    <source>
        <dbReference type="ARBA" id="ARBA00004211"/>
    </source>
</evidence>
<proteinExistence type="inferred from homology"/>
<dbReference type="GO" id="GO:0006886">
    <property type="term" value="P:intracellular protein transport"/>
    <property type="evidence" value="ECO:0007669"/>
    <property type="project" value="TreeGrafter"/>
</dbReference>
<dbReference type="Gene3D" id="1.20.5.110">
    <property type="match status" value="1"/>
</dbReference>
<evidence type="ECO:0000256" key="7">
    <source>
        <dbReference type="ARBA" id="ARBA00022989"/>
    </source>
</evidence>
<dbReference type="PaxDb" id="8022-A0A060W7X9"/>
<dbReference type="GO" id="GO:0048278">
    <property type="term" value="P:vesicle docking"/>
    <property type="evidence" value="ECO:0007669"/>
    <property type="project" value="TreeGrafter"/>
</dbReference>
<dbReference type="SUPFAM" id="SSF58038">
    <property type="entry name" value="SNARE fusion complex"/>
    <property type="match status" value="1"/>
</dbReference>
<evidence type="ECO:0000256" key="9">
    <source>
        <dbReference type="ARBA" id="ARBA00023136"/>
    </source>
</evidence>
<dbReference type="Proteomes" id="UP000193380">
    <property type="component" value="Unassembled WGS sequence"/>
</dbReference>
<dbReference type="STRING" id="8022.A0A060W7X9"/>
<dbReference type="GO" id="GO:0000149">
    <property type="term" value="F:SNARE binding"/>
    <property type="evidence" value="ECO:0007669"/>
    <property type="project" value="TreeGrafter"/>
</dbReference>
<evidence type="ECO:0000313" key="16">
    <source>
        <dbReference type="Proteomes" id="UP000193380"/>
    </source>
</evidence>
<dbReference type="CDD" id="cd15852">
    <property type="entry name" value="SNARE_Syntaxin8"/>
    <property type="match status" value="1"/>
</dbReference>
<evidence type="ECO:0000313" key="15">
    <source>
        <dbReference type="EMBL" id="CDQ63408.1"/>
    </source>
</evidence>
<dbReference type="PROSITE" id="PS50192">
    <property type="entry name" value="T_SNARE"/>
    <property type="match status" value="1"/>
</dbReference>
<evidence type="ECO:0000256" key="2">
    <source>
        <dbReference type="ARBA" id="ARBA00009063"/>
    </source>
</evidence>
<keyword evidence="7" id="KW-1133">Transmembrane helix</keyword>
<accession>A0A060W7X9</accession>
<keyword evidence="9" id="KW-0472">Membrane</keyword>
<dbReference type="GO" id="GO:0005770">
    <property type="term" value="C:late endosome"/>
    <property type="evidence" value="ECO:0007669"/>
    <property type="project" value="UniProtKB-ARBA"/>
</dbReference>
<dbReference type="InterPro" id="IPR045242">
    <property type="entry name" value="Syntaxin"/>
</dbReference>
<keyword evidence="4" id="KW-0597">Phosphoprotein</keyword>
<evidence type="ECO:0000259" key="14">
    <source>
        <dbReference type="PROSITE" id="PS50192"/>
    </source>
</evidence>
<evidence type="ECO:0000256" key="10">
    <source>
        <dbReference type="ARBA" id="ARBA00055629"/>
    </source>
</evidence>
<dbReference type="EMBL" id="FR904441">
    <property type="protein sequence ID" value="CDQ63408.1"/>
    <property type="molecule type" value="Genomic_DNA"/>
</dbReference>
<evidence type="ECO:0000256" key="3">
    <source>
        <dbReference type="ARBA" id="ARBA00022448"/>
    </source>
</evidence>
<organism evidence="15 16">
    <name type="scientific">Oncorhynchus mykiss</name>
    <name type="common">Rainbow trout</name>
    <name type="synonym">Salmo gairdneri</name>
    <dbReference type="NCBI Taxonomy" id="8022"/>
    <lineage>
        <taxon>Eukaryota</taxon>
        <taxon>Metazoa</taxon>
        <taxon>Chordata</taxon>
        <taxon>Craniata</taxon>
        <taxon>Vertebrata</taxon>
        <taxon>Euteleostomi</taxon>
        <taxon>Actinopterygii</taxon>
        <taxon>Neopterygii</taxon>
        <taxon>Teleostei</taxon>
        <taxon>Protacanthopterygii</taxon>
        <taxon>Salmoniformes</taxon>
        <taxon>Salmonidae</taxon>
        <taxon>Salmoninae</taxon>
        <taxon>Oncorhynchus</taxon>
    </lineage>
</organism>
<protein>
    <recommendedName>
        <fullName evidence="11">Syntaxin-8</fullName>
    </recommendedName>
</protein>
<keyword evidence="8 12" id="KW-0175">Coiled coil</keyword>
<dbReference type="InterPro" id="IPR000727">
    <property type="entry name" value="T_SNARE_dom"/>
</dbReference>
<comment type="subcellular location">
    <subcellularLocation>
        <location evidence="1">Membrane</location>
        <topology evidence="1">Single-pass type IV membrane protein</topology>
    </subcellularLocation>
</comment>
<feature type="coiled-coil region" evidence="12">
    <location>
        <begin position="41"/>
        <end position="68"/>
    </location>
</feature>
<sequence length="408" mass="45111">MSQDPWLQNYDATCRLVQEIAENIHERNRQQRTGGNPAKINMTLRASLQKLKQNINQLRESLLRASSSRRIMQSEADRRQNLVDDLVTRDKQLNATFKGDVTHPELSRSTLMPGAGGEGGASANPWLVNEPEETRGLGFSAIKQQQQRIVEVQDAGLDALAAVISRQKLMGQDIGNELDGQNEIIDDLTHLVDKTDDRIRNETRRVKLVETKSASCGEHIFFLFLLQGRCGLLGHLICSVFLTQLSDNAQALSVLPQSPSLSSRPFSTPTHPFSCPAFHSLAPGVVRTFRLCLLALAFLLTLLELPQPTGPCVSPLDDQGALIGHHSRLPWRILIVTQEQVLLPGLDLWTLARHILGPDPQELVAAADAALALLVDRDDVDGELPPLARLVRLQNVHLDSWGGGRERL</sequence>
<dbReference type="FunFam" id="1.20.5.110:FF:000036">
    <property type="entry name" value="Putative Syntaxin-8"/>
    <property type="match status" value="1"/>
</dbReference>
<evidence type="ECO:0000256" key="11">
    <source>
        <dbReference type="ARBA" id="ARBA00072662"/>
    </source>
</evidence>
<keyword evidence="3" id="KW-0813">Transport</keyword>
<dbReference type="GO" id="GO:0005484">
    <property type="term" value="F:SNAP receptor activity"/>
    <property type="evidence" value="ECO:0007669"/>
    <property type="project" value="TreeGrafter"/>
</dbReference>
<keyword evidence="6" id="KW-0832">Ubl conjugation</keyword>
<dbReference type="SMART" id="SM00397">
    <property type="entry name" value="t_SNARE"/>
    <property type="match status" value="1"/>
</dbReference>
<comment type="function">
    <text evidence="10">Vesicle trafficking protein that functions in the early secretory pathway, possibly by mediating retrograde transport from cis-Golgi membranes to the ER.</text>
</comment>
<evidence type="ECO:0000256" key="4">
    <source>
        <dbReference type="ARBA" id="ARBA00022553"/>
    </source>
</evidence>
<gene>
    <name evidence="15" type="ORF">GSONMT00069145001</name>
</gene>
<dbReference type="GO" id="GO:0031201">
    <property type="term" value="C:SNARE complex"/>
    <property type="evidence" value="ECO:0007669"/>
    <property type="project" value="TreeGrafter"/>
</dbReference>
<comment type="similarity">
    <text evidence="2">Belongs to the syntaxin family.</text>
</comment>
<name>A0A060W7X9_ONCMY</name>
<feature type="domain" description="T-SNARE coiled-coil homology" evidence="14">
    <location>
        <begin position="147"/>
        <end position="209"/>
    </location>
</feature>
<evidence type="ECO:0000256" key="6">
    <source>
        <dbReference type="ARBA" id="ARBA00022843"/>
    </source>
</evidence>
<dbReference type="GO" id="GO:0006906">
    <property type="term" value="P:vesicle fusion"/>
    <property type="evidence" value="ECO:0007669"/>
    <property type="project" value="TreeGrafter"/>
</dbReference>
<dbReference type="AlphaFoldDB" id="A0A060W7X9"/>